<dbReference type="OrthoDB" id="5187794at2"/>
<feature type="transmembrane region" description="Helical" evidence="1">
    <location>
        <begin position="84"/>
        <end position="105"/>
    </location>
</feature>
<evidence type="ECO:0008006" key="4">
    <source>
        <dbReference type="Google" id="ProtNLM"/>
    </source>
</evidence>
<dbReference type="eggNOG" id="ENOG5032T0S">
    <property type="taxonomic scope" value="Bacteria"/>
</dbReference>
<name>A0A1H7W130_STRJI</name>
<feature type="transmembrane region" description="Helical" evidence="1">
    <location>
        <begin position="117"/>
        <end position="136"/>
    </location>
</feature>
<evidence type="ECO:0000256" key="1">
    <source>
        <dbReference type="SAM" id="Phobius"/>
    </source>
</evidence>
<dbReference type="RefSeq" id="WP_042444729.1">
    <property type="nucleotide sequence ID" value="NZ_BBPN01000007.1"/>
</dbReference>
<keyword evidence="1" id="KW-0472">Membrane</keyword>
<dbReference type="Proteomes" id="UP000183015">
    <property type="component" value="Unassembled WGS sequence"/>
</dbReference>
<reference evidence="3" key="1">
    <citation type="submission" date="2016-10" db="EMBL/GenBank/DDBJ databases">
        <authorList>
            <person name="Varghese N."/>
        </authorList>
    </citation>
    <scope>NUCLEOTIDE SEQUENCE [LARGE SCALE GENOMIC DNA]</scope>
    <source>
        <strain evidence="3">DSM 45096 / BCRC 16803 / CGMCC 4.1857 / CIP 109030 / JCM 12277 / KCTC 19219 / NBRC 100920 / 33214</strain>
    </source>
</reference>
<keyword evidence="3" id="KW-1185">Reference proteome</keyword>
<dbReference type="STRING" id="235985.SAMN05414137_119120"/>
<feature type="transmembrane region" description="Helical" evidence="1">
    <location>
        <begin position="58"/>
        <end position="78"/>
    </location>
</feature>
<dbReference type="AlphaFoldDB" id="A0A1H7W130"/>
<dbReference type="Pfam" id="PF14325">
    <property type="entry name" value="DUF4383"/>
    <property type="match status" value="1"/>
</dbReference>
<sequence>MKLQDHLPVDHRLGQVYRYSAGAIGLFLIVFGILGFTNNVGFFSTTGAHVAGMTTNGALSLLSVLFGALLVGGAVVGGNTASTLNIGVGILFIISGFVNLGLIAGPDNLLNFHMRNVIFSFAVGLGLLLFGMYGRVTLHLPHDNPYWQSRHPDAAKGNALPPRALPHG</sequence>
<feature type="transmembrane region" description="Helical" evidence="1">
    <location>
        <begin position="16"/>
        <end position="37"/>
    </location>
</feature>
<accession>A0A1H7W130</accession>
<protein>
    <recommendedName>
        <fullName evidence="4">DUF4383 domain-containing protein</fullName>
    </recommendedName>
</protein>
<organism evidence="2 3">
    <name type="scientific">Streptacidiphilus jiangxiensis</name>
    <dbReference type="NCBI Taxonomy" id="235985"/>
    <lineage>
        <taxon>Bacteria</taxon>
        <taxon>Bacillati</taxon>
        <taxon>Actinomycetota</taxon>
        <taxon>Actinomycetes</taxon>
        <taxon>Kitasatosporales</taxon>
        <taxon>Streptomycetaceae</taxon>
        <taxon>Streptacidiphilus</taxon>
    </lineage>
</organism>
<gene>
    <name evidence="2" type="ORF">SAMN05414137_119120</name>
</gene>
<proteinExistence type="predicted"/>
<keyword evidence="1" id="KW-1133">Transmembrane helix</keyword>
<evidence type="ECO:0000313" key="3">
    <source>
        <dbReference type="Proteomes" id="UP000183015"/>
    </source>
</evidence>
<keyword evidence="1" id="KW-0812">Transmembrane</keyword>
<evidence type="ECO:0000313" key="2">
    <source>
        <dbReference type="EMBL" id="SEM14809.1"/>
    </source>
</evidence>
<dbReference type="EMBL" id="FOAZ01000019">
    <property type="protein sequence ID" value="SEM14809.1"/>
    <property type="molecule type" value="Genomic_DNA"/>
</dbReference>